<dbReference type="PROSITE" id="PS50102">
    <property type="entry name" value="RRM"/>
    <property type="match status" value="1"/>
</dbReference>
<evidence type="ECO:0000313" key="4">
    <source>
        <dbReference type="EMBL" id="TKA66012.1"/>
    </source>
</evidence>
<feature type="compositionally biased region" description="Low complexity" evidence="2">
    <location>
        <begin position="813"/>
        <end position="825"/>
    </location>
</feature>
<evidence type="ECO:0000259" key="3">
    <source>
        <dbReference type="PROSITE" id="PS50102"/>
    </source>
</evidence>
<dbReference type="AlphaFoldDB" id="A0A4U0WRD5"/>
<dbReference type="GO" id="GO:0003723">
    <property type="term" value="F:RNA binding"/>
    <property type="evidence" value="ECO:0007669"/>
    <property type="project" value="UniProtKB-UniRule"/>
</dbReference>
<dbReference type="SUPFAM" id="SSF54928">
    <property type="entry name" value="RNA-binding domain, RBD"/>
    <property type="match status" value="1"/>
</dbReference>
<feature type="compositionally biased region" description="Polar residues" evidence="2">
    <location>
        <begin position="528"/>
        <end position="538"/>
    </location>
</feature>
<name>A0A4U0WRD5_9PEZI</name>
<evidence type="ECO:0000256" key="1">
    <source>
        <dbReference type="PROSITE-ProRule" id="PRU00176"/>
    </source>
</evidence>
<dbReference type="InterPro" id="IPR035979">
    <property type="entry name" value="RBD_domain_sf"/>
</dbReference>
<dbReference type="InterPro" id="IPR012677">
    <property type="entry name" value="Nucleotide-bd_a/b_plait_sf"/>
</dbReference>
<dbReference type="OrthoDB" id="3945592at2759"/>
<dbReference type="Gene3D" id="3.30.70.330">
    <property type="match status" value="1"/>
</dbReference>
<feature type="compositionally biased region" description="Polar residues" evidence="2">
    <location>
        <begin position="325"/>
        <end position="336"/>
    </location>
</feature>
<dbReference type="CDD" id="cd00590">
    <property type="entry name" value="RRM_SF"/>
    <property type="match status" value="1"/>
</dbReference>
<reference evidence="4 5" key="1">
    <citation type="submission" date="2017-03" db="EMBL/GenBank/DDBJ databases">
        <title>Genomes of endolithic fungi from Antarctica.</title>
        <authorList>
            <person name="Coleine C."/>
            <person name="Masonjones S."/>
            <person name="Stajich J.E."/>
        </authorList>
    </citation>
    <scope>NUCLEOTIDE SEQUENCE [LARGE SCALE GENOMIC DNA]</scope>
    <source>
        <strain evidence="4 5">CCFEE 5184</strain>
    </source>
</reference>
<feature type="compositionally biased region" description="Basic and acidic residues" evidence="2">
    <location>
        <begin position="416"/>
        <end position="425"/>
    </location>
</feature>
<organism evidence="4 5">
    <name type="scientific">Friedmanniomyces simplex</name>
    <dbReference type="NCBI Taxonomy" id="329884"/>
    <lineage>
        <taxon>Eukaryota</taxon>
        <taxon>Fungi</taxon>
        <taxon>Dikarya</taxon>
        <taxon>Ascomycota</taxon>
        <taxon>Pezizomycotina</taxon>
        <taxon>Dothideomycetes</taxon>
        <taxon>Dothideomycetidae</taxon>
        <taxon>Mycosphaerellales</taxon>
        <taxon>Teratosphaeriaceae</taxon>
        <taxon>Friedmanniomyces</taxon>
    </lineage>
</organism>
<dbReference type="EMBL" id="NAJQ01000685">
    <property type="protein sequence ID" value="TKA66012.1"/>
    <property type="molecule type" value="Genomic_DNA"/>
</dbReference>
<evidence type="ECO:0000256" key="2">
    <source>
        <dbReference type="SAM" id="MobiDB-lite"/>
    </source>
</evidence>
<feature type="compositionally biased region" description="Polar residues" evidence="2">
    <location>
        <begin position="590"/>
        <end position="601"/>
    </location>
</feature>
<accession>A0A4U0WRD5</accession>
<feature type="region of interest" description="Disordered" evidence="2">
    <location>
        <begin position="164"/>
        <end position="286"/>
    </location>
</feature>
<dbReference type="Proteomes" id="UP000309340">
    <property type="component" value="Unassembled WGS sequence"/>
</dbReference>
<feature type="domain" description="RRM" evidence="3">
    <location>
        <begin position="649"/>
        <end position="733"/>
    </location>
</feature>
<evidence type="ECO:0000313" key="5">
    <source>
        <dbReference type="Proteomes" id="UP000309340"/>
    </source>
</evidence>
<feature type="compositionally biased region" description="Pro residues" evidence="2">
    <location>
        <begin position="398"/>
        <end position="409"/>
    </location>
</feature>
<dbReference type="InterPro" id="IPR000504">
    <property type="entry name" value="RRM_dom"/>
</dbReference>
<feature type="compositionally biased region" description="Low complexity" evidence="2">
    <location>
        <begin position="373"/>
        <end position="384"/>
    </location>
</feature>
<protein>
    <recommendedName>
        <fullName evidence="3">RRM domain-containing protein</fullName>
    </recommendedName>
</protein>
<comment type="caution">
    <text evidence="4">The sequence shown here is derived from an EMBL/GenBank/DDBJ whole genome shotgun (WGS) entry which is preliminary data.</text>
</comment>
<feature type="compositionally biased region" description="Polar residues" evidence="2">
    <location>
        <begin position="215"/>
        <end position="231"/>
    </location>
</feature>
<gene>
    <name evidence="4" type="ORF">B0A55_09282</name>
</gene>
<feature type="compositionally biased region" description="Basic and acidic residues" evidence="2">
    <location>
        <begin position="851"/>
        <end position="868"/>
    </location>
</feature>
<feature type="compositionally biased region" description="Basic and acidic residues" evidence="2">
    <location>
        <begin position="200"/>
        <end position="214"/>
    </location>
</feature>
<keyword evidence="5" id="KW-1185">Reference proteome</keyword>
<feature type="region of interest" description="Disordered" evidence="2">
    <location>
        <begin position="740"/>
        <end position="868"/>
    </location>
</feature>
<feature type="region of interest" description="Disordered" evidence="2">
    <location>
        <begin position="315"/>
        <end position="336"/>
    </location>
</feature>
<sequence>MAADSHGHDGPVIASSNRYTDLAPYCGRIYAAEHHKWRDVLPWDFPPAATKDDEEAFLRTYFTDREIYVQGGAPNGYKFLKQVWYCIAMWNVQVKVPRVAEQWIREMGITAADPTMTDFIMAEEAELKTFFSKQEIEKYGEKLLGVAVKHIQYLVSSARRDSGMDQVTGNFVHDGGVAQPVPEPLSTSASHDILGTNSADDARDTTNARDERRTGTLQPASQPNVTRSAQPQKVGLALTDHPASSDQTVSGPVRRPRAGSSVDHTSYMAPPPQSRKRGNSNAKPNNIRNATAHRYEQHQQRSGAIFRSPYQQSPQFNMAAPTIGNDRSFSNTQPYPMQNQMRMPSDFTPNYMQFPSNYPQQLQGPPPPGMYGPGLPQQAGPPGLVFDERNFQPAPSAFRPPPYQQPPPVYYSNSQLKDRTNDRSVNEQFNNGMHAGEDMYGGMRGGKRHVSNASRNSRPRGYSNSGRGKGSRGNRNSFTGPRPQNDFFDGPTWAHQPSVDQGLTQGSDGGYSNRRTSAAGGNWGGNASKPQYQPNENMQPARAFSGPEGPEGFNPTRPVFWAQSSGNTGLPPRQPGHDTFEPGFRRPSDSHNSQVSNQQAPYNARQRAYSTSQPPQDELLHDPAHPMAALYPGRLVTENHIGIDCGHVRKLLIFAMPGEIRPQQVSQLFERCGPVTAVNGYPPSDRVKTDYKGREVRDVWITFRDHLAAMNALKMDGQQLFPGAQLKIRVPREYWEITHERYPGQGHPQQRPRVYGPNRRFSFEPSMPENTPMQAPPAMPEHREPQRGQHASGGSTPVARAPADPKLHKELLSGSTTPTPSGGSSPKKKKQNRGKGKTKPSVLLGDAVADAAKEMEKRADSVRAKKPS</sequence>
<feature type="compositionally biased region" description="Basic and acidic residues" evidence="2">
    <location>
        <begin position="575"/>
        <end position="589"/>
    </location>
</feature>
<proteinExistence type="predicted"/>
<feature type="region of interest" description="Disordered" evidence="2">
    <location>
        <begin position="353"/>
        <end position="623"/>
    </location>
</feature>
<feature type="compositionally biased region" description="Basic residues" evidence="2">
    <location>
        <begin position="826"/>
        <end position="838"/>
    </location>
</feature>
<keyword evidence="1" id="KW-0694">RNA-binding</keyword>